<organism evidence="2 3">
    <name type="scientific">Ramularia collo-cygni</name>
    <dbReference type="NCBI Taxonomy" id="112498"/>
    <lineage>
        <taxon>Eukaryota</taxon>
        <taxon>Fungi</taxon>
        <taxon>Dikarya</taxon>
        <taxon>Ascomycota</taxon>
        <taxon>Pezizomycotina</taxon>
        <taxon>Dothideomycetes</taxon>
        <taxon>Dothideomycetidae</taxon>
        <taxon>Mycosphaerellales</taxon>
        <taxon>Mycosphaerellaceae</taxon>
        <taxon>Ramularia</taxon>
    </lineage>
</organism>
<dbReference type="EMBL" id="FJUY01000005">
    <property type="protein sequence ID" value="CZT18339.1"/>
    <property type="molecule type" value="Genomic_DNA"/>
</dbReference>
<feature type="compositionally biased region" description="Polar residues" evidence="1">
    <location>
        <begin position="186"/>
        <end position="207"/>
    </location>
</feature>
<proteinExistence type="predicted"/>
<dbReference type="GeneID" id="35599360"/>
<protein>
    <submittedName>
        <fullName evidence="2">Uncharacterized protein</fullName>
    </submittedName>
</protein>
<dbReference type="AlphaFoldDB" id="A0A2D3V9Y1"/>
<dbReference type="Proteomes" id="UP000225277">
    <property type="component" value="Unassembled WGS sequence"/>
</dbReference>
<keyword evidence="3" id="KW-1185">Reference proteome</keyword>
<evidence type="ECO:0000313" key="3">
    <source>
        <dbReference type="Proteomes" id="UP000225277"/>
    </source>
</evidence>
<evidence type="ECO:0000313" key="2">
    <source>
        <dbReference type="EMBL" id="CZT18339.1"/>
    </source>
</evidence>
<feature type="compositionally biased region" description="Polar residues" evidence="1">
    <location>
        <begin position="428"/>
        <end position="439"/>
    </location>
</feature>
<dbReference type="STRING" id="112498.A0A2D3V9Y1"/>
<feature type="region of interest" description="Disordered" evidence="1">
    <location>
        <begin position="80"/>
        <end position="217"/>
    </location>
</feature>
<feature type="region of interest" description="Disordered" evidence="1">
    <location>
        <begin position="310"/>
        <end position="397"/>
    </location>
</feature>
<dbReference type="RefSeq" id="XP_023625229.1">
    <property type="nucleotide sequence ID" value="XM_023769461.1"/>
</dbReference>
<dbReference type="OrthoDB" id="5428259at2759"/>
<reference evidence="2 3" key="1">
    <citation type="submission" date="2016-03" db="EMBL/GenBank/DDBJ databases">
        <authorList>
            <person name="Ploux O."/>
        </authorList>
    </citation>
    <scope>NUCLEOTIDE SEQUENCE [LARGE SCALE GENOMIC DNA]</scope>
    <source>
        <strain evidence="2 3">URUG2</strain>
    </source>
</reference>
<feature type="region of interest" description="Disordered" evidence="1">
    <location>
        <begin position="576"/>
        <end position="595"/>
    </location>
</feature>
<evidence type="ECO:0000256" key="1">
    <source>
        <dbReference type="SAM" id="MobiDB-lite"/>
    </source>
</evidence>
<feature type="compositionally biased region" description="Polar residues" evidence="1">
    <location>
        <begin position="158"/>
        <end position="178"/>
    </location>
</feature>
<feature type="compositionally biased region" description="Basic and acidic residues" evidence="1">
    <location>
        <begin position="80"/>
        <end position="89"/>
    </location>
</feature>
<sequence length="595" mass="65857">MSLPASATIPLSCKVCTRRSDYSDLSHLLTHIASKAHLSNYYNLKLKSGHDAEAQRTIDEYDDWYDEWGFQDMMQERMAQKEIKKESNKETNGGGGGSGASVRRGSTPGLAMASVRGTPAPASGSRRQSRLRSRTMQHVDPSLRPNTRLAQHPRSRPQSRPDTPVDTFSQDTDYSRANSAALPPVQNFSFSGSRSPIKQESISSEYSDGSYEVPQVKTRRRRRAQAHLMSGSNASINDDNAIEELVNDNTKLKGIVWPGMDLFDSATPDMKRKRNQKKHGSVLLLLQATSEETDPLEMVFRGGSLQVQRTITGNPESDDNLISGESEPEPDATEKKPARRRARAPLADKNTNNGRVLRKSERGGTRTRQSGRPIKVQQRDPEEDEDDAVTYRQEKKRRTGLSIHRDNSGPDITFGPQSSSMNVLTSAFDNPSRSNSLRRSTPVPIDFGPNSPLNVPLNVDTYTPRTHYRQQSNSWGQLNAGFRPIGFGGHNMPSISTNNFGQYNSHVATAPQHHSTLASQQHFGQSYAVSHNDNPLFQPHPSNNDLLEYSMFGFDAPDLGIPDMTFQGAGEIPNPLFLGGKSDDEETVSAANSEH</sequence>
<feature type="region of interest" description="Disordered" evidence="1">
    <location>
        <begin position="428"/>
        <end position="449"/>
    </location>
</feature>
<name>A0A2D3V9Y1_9PEZI</name>
<gene>
    <name evidence="2" type="ORF">RCC_04183</name>
</gene>
<accession>A0A2D3V9Y1</accession>